<name>A0A927F7A5_9BACT</name>
<dbReference type="Proteomes" id="UP000622317">
    <property type="component" value="Unassembled WGS sequence"/>
</dbReference>
<dbReference type="RefSeq" id="WP_191616815.1">
    <property type="nucleotide sequence ID" value="NZ_JACYFG010000013.1"/>
</dbReference>
<dbReference type="SUPFAM" id="SSF55961">
    <property type="entry name" value="Bet v1-like"/>
    <property type="match status" value="1"/>
</dbReference>
<dbReference type="InterPro" id="IPR023393">
    <property type="entry name" value="START-like_dom_sf"/>
</dbReference>
<dbReference type="Gene3D" id="3.30.530.20">
    <property type="match status" value="1"/>
</dbReference>
<keyword evidence="2" id="KW-1185">Reference proteome</keyword>
<dbReference type="EMBL" id="JACYFG010000013">
    <property type="protein sequence ID" value="MBD5779679.1"/>
    <property type="molecule type" value="Genomic_DNA"/>
</dbReference>
<proteinExistence type="predicted"/>
<dbReference type="InterPro" id="IPR019587">
    <property type="entry name" value="Polyketide_cyclase/dehydratase"/>
</dbReference>
<evidence type="ECO:0000313" key="2">
    <source>
        <dbReference type="Proteomes" id="UP000622317"/>
    </source>
</evidence>
<reference evidence="1" key="1">
    <citation type="submission" date="2020-09" db="EMBL/GenBank/DDBJ databases">
        <title>Pelagicoccus enzymogenes sp. nov. with an EPS production, isolated from marine sediment.</title>
        <authorList>
            <person name="Feng X."/>
        </authorList>
    </citation>
    <scope>NUCLEOTIDE SEQUENCE</scope>
    <source>
        <strain evidence="1">NFK12</strain>
    </source>
</reference>
<dbReference type="Pfam" id="PF10604">
    <property type="entry name" value="Polyketide_cyc2"/>
    <property type="match status" value="1"/>
</dbReference>
<sequence length="152" mass="16702">MKIVAKRDLKASPQELWAIVAQPGNMPAWNPKCVRASETPTINAGETFTALYEMKGQQHEAVGDILRSETNREITFRYNLKDSAGTGTIIETLSFAPKTDSITRVSHSVDFSKSNLPFWVKLLIGLIGRFGRNVGAEPLQGVQDLLGTVNKS</sequence>
<gene>
    <name evidence="1" type="ORF">IEN85_09245</name>
</gene>
<dbReference type="CDD" id="cd07812">
    <property type="entry name" value="SRPBCC"/>
    <property type="match status" value="1"/>
</dbReference>
<comment type="caution">
    <text evidence="1">The sequence shown here is derived from an EMBL/GenBank/DDBJ whole genome shotgun (WGS) entry which is preliminary data.</text>
</comment>
<organism evidence="1 2">
    <name type="scientific">Pelagicoccus enzymogenes</name>
    <dbReference type="NCBI Taxonomy" id="2773457"/>
    <lineage>
        <taxon>Bacteria</taxon>
        <taxon>Pseudomonadati</taxon>
        <taxon>Verrucomicrobiota</taxon>
        <taxon>Opitutia</taxon>
        <taxon>Puniceicoccales</taxon>
        <taxon>Pelagicoccaceae</taxon>
        <taxon>Pelagicoccus</taxon>
    </lineage>
</organism>
<evidence type="ECO:0000313" key="1">
    <source>
        <dbReference type="EMBL" id="MBD5779679.1"/>
    </source>
</evidence>
<dbReference type="AlphaFoldDB" id="A0A927F7A5"/>
<accession>A0A927F7A5</accession>
<protein>
    <submittedName>
        <fullName evidence="1">SRPBCC family protein</fullName>
    </submittedName>
</protein>